<protein>
    <submittedName>
        <fullName evidence="1">Uncharacterized protein</fullName>
    </submittedName>
</protein>
<dbReference type="GeneID" id="20647817"/>
<proteinExistence type="predicted"/>
<dbReference type="KEGG" id="psoj:PHYSODRAFT_339913"/>
<evidence type="ECO:0000313" key="2">
    <source>
        <dbReference type="Proteomes" id="UP000002640"/>
    </source>
</evidence>
<name>G5A814_PHYSP</name>
<dbReference type="InParanoid" id="G5A814"/>
<dbReference type="EMBL" id="JH159161">
    <property type="protein sequence ID" value="EGZ08040.1"/>
    <property type="molecule type" value="Genomic_DNA"/>
</dbReference>
<reference evidence="1 2" key="1">
    <citation type="journal article" date="2006" name="Science">
        <title>Phytophthora genome sequences uncover evolutionary origins and mechanisms of pathogenesis.</title>
        <authorList>
            <person name="Tyler B.M."/>
            <person name="Tripathy S."/>
            <person name="Zhang X."/>
            <person name="Dehal P."/>
            <person name="Jiang R.H."/>
            <person name="Aerts A."/>
            <person name="Arredondo F.D."/>
            <person name="Baxter L."/>
            <person name="Bensasson D."/>
            <person name="Beynon J.L."/>
            <person name="Chapman J."/>
            <person name="Damasceno C.M."/>
            <person name="Dorrance A.E."/>
            <person name="Dou D."/>
            <person name="Dickerman A.W."/>
            <person name="Dubchak I.L."/>
            <person name="Garbelotto M."/>
            <person name="Gijzen M."/>
            <person name="Gordon S.G."/>
            <person name="Govers F."/>
            <person name="Grunwald N.J."/>
            <person name="Huang W."/>
            <person name="Ivors K.L."/>
            <person name="Jones R.W."/>
            <person name="Kamoun S."/>
            <person name="Krampis K."/>
            <person name="Lamour K.H."/>
            <person name="Lee M.K."/>
            <person name="McDonald W.H."/>
            <person name="Medina M."/>
            <person name="Meijer H.J."/>
            <person name="Nordberg E.K."/>
            <person name="Maclean D.J."/>
            <person name="Ospina-Giraldo M.D."/>
            <person name="Morris P.F."/>
            <person name="Phuntumart V."/>
            <person name="Putnam N.H."/>
            <person name="Rash S."/>
            <person name="Rose J.K."/>
            <person name="Sakihama Y."/>
            <person name="Salamov A.A."/>
            <person name="Savidor A."/>
            <person name="Scheuring C.F."/>
            <person name="Smith B.M."/>
            <person name="Sobral B.W."/>
            <person name="Terry A."/>
            <person name="Torto-Alalibo T.A."/>
            <person name="Win J."/>
            <person name="Xu Z."/>
            <person name="Zhang H."/>
            <person name="Grigoriev I.V."/>
            <person name="Rokhsar D.S."/>
            <person name="Boore J.L."/>
        </authorList>
    </citation>
    <scope>NUCLEOTIDE SEQUENCE [LARGE SCALE GENOMIC DNA]</scope>
    <source>
        <strain evidence="1 2">P6497</strain>
    </source>
</reference>
<dbReference type="AlphaFoldDB" id="G5A814"/>
<keyword evidence="2" id="KW-1185">Reference proteome</keyword>
<dbReference type="RefSeq" id="XP_009536212.1">
    <property type="nucleotide sequence ID" value="XM_009537917.1"/>
</dbReference>
<gene>
    <name evidence="1" type="ORF">PHYSODRAFT_339913</name>
</gene>
<sequence length="154" mass="17671">MRGSHVGMASSLLIPQRTTQFSILIMWSFLSVTSPTRIHHTPEFPLQQRIRDELVHSTTTHKVPTDPQQQKFNVFTCVEAAVHCGMPRVVLAMYRFNPADVRLATWYALYRLKTKQAQAKVSPELVALARAQRRAWLWDRIGVLVLQKRSCSSK</sequence>
<organism evidence="1 2">
    <name type="scientific">Phytophthora sojae (strain P6497)</name>
    <name type="common">Soybean stem and root rot agent</name>
    <name type="synonym">Phytophthora megasperma f. sp. glycines</name>
    <dbReference type="NCBI Taxonomy" id="1094619"/>
    <lineage>
        <taxon>Eukaryota</taxon>
        <taxon>Sar</taxon>
        <taxon>Stramenopiles</taxon>
        <taxon>Oomycota</taxon>
        <taxon>Peronosporomycetes</taxon>
        <taxon>Peronosporales</taxon>
        <taxon>Peronosporaceae</taxon>
        <taxon>Phytophthora</taxon>
    </lineage>
</organism>
<dbReference type="Proteomes" id="UP000002640">
    <property type="component" value="Unassembled WGS sequence"/>
</dbReference>
<accession>G5A814</accession>
<evidence type="ECO:0000313" key="1">
    <source>
        <dbReference type="EMBL" id="EGZ08040.1"/>
    </source>
</evidence>